<sequence length="409" mass="46943">MNGKSVKVFVNFIMIFILISVFLTGCSGENAGISYGKKELTSQEKMEDFEYMYNILKENYPYFEVNKRVNGVDWLKNKEIYESRIENTKNNEDFMEELNSILSELHNGHTNVLFKKNFPDFYSVYKDMDSRKPWFNVLTNKKSMEWYGFSEDSLKDESSDGLFSSTKPAFKTDKIVPDKVAYLKIRLMDPKRIEEDGKEIKKFYNKIEDYDKLIIDIRGNGGGSDYYWIENIIKPLTFKPLSVNYYMFERGGEYNKKIYDSMGSEFRDISSISPEILNKMPQEVKTKFKNYEISTAVIKPYNSINFKGKIYMLIDKAVYSSSDGFASFAKASKFATLIGERTGGDGIGPDPIIFSLPNSGAIVRYSSLLCLNPDYTINEEVQTAPDIEVNPAVGNSYKEDLCIQAAIKD</sequence>
<reference evidence="4" key="1">
    <citation type="submission" date="2019-01" db="EMBL/GenBank/DDBJ databases">
        <title>Draft genomes of a novel of Sporanaerobacter strains.</title>
        <authorList>
            <person name="Ma S."/>
        </authorList>
    </citation>
    <scope>NUCLEOTIDE SEQUENCE [LARGE SCALE GENOMIC DNA]</scope>
    <source>
        <strain evidence="4">NJN-17</strain>
    </source>
</reference>
<keyword evidence="4" id="KW-1185">Reference proteome</keyword>
<dbReference type="RefSeq" id="WP_128752943.1">
    <property type="nucleotide sequence ID" value="NZ_CP035282.1"/>
</dbReference>
<organism evidence="3 4">
    <name type="scientific">Acidilutibacter cellobiosedens</name>
    <dbReference type="NCBI Taxonomy" id="2507161"/>
    <lineage>
        <taxon>Bacteria</taxon>
        <taxon>Bacillati</taxon>
        <taxon>Bacillota</taxon>
        <taxon>Tissierellia</taxon>
        <taxon>Tissierellales</taxon>
        <taxon>Acidilutibacteraceae</taxon>
        <taxon>Acidilutibacter</taxon>
    </lineage>
</organism>
<dbReference type="InterPro" id="IPR029045">
    <property type="entry name" value="ClpP/crotonase-like_dom_sf"/>
</dbReference>
<dbReference type="AlphaFoldDB" id="A0A410QEP6"/>
<dbReference type="InterPro" id="IPR028204">
    <property type="entry name" value="Tricorn_C1"/>
</dbReference>
<dbReference type="GO" id="GO:0006508">
    <property type="term" value="P:proteolysis"/>
    <property type="evidence" value="ECO:0007669"/>
    <property type="project" value="InterPro"/>
</dbReference>
<dbReference type="OrthoDB" id="1653205at2"/>
<dbReference type="Gene3D" id="3.90.226.10">
    <property type="entry name" value="2-enoyl-CoA Hydratase, Chain A, domain 1"/>
    <property type="match status" value="1"/>
</dbReference>
<feature type="domain" description="Tricorn protease C1" evidence="2">
    <location>
        <begin position="43"/>
        <end position="98"/>
    </location>
</feature>
<dbReference type="SUPFAM" id="SSF52096">
    <property type="entry name" value="ClpP/crotonase"/>
    <property type="match status" value="1"/>
</dbReference>
<proteinExistence type="predicted"/>
<dbReference type="KEGG" id="spoa:EQM13_13170"/>
<protein>
    <submittedName>
        <fullName evidence="3">Peptidase S41</fullName>
    </submittedName>
</protein>
<dbReference type="EMBL" id="CP035282">
    <property type="protein sequence ID" value="QAT62447.1"/>
    <property type="molecule type" value="Genomic_DNA"/>
</dbReference>
<dbReference type="InterPro" id="IPR005151">
    <property type="entry name" value="Tail-specific_protease"/>
</dbReference>
<dbReference type="Gene3D" id="3.30.750.44">
    <property type="match status" value="1"/>
</dbReference>
<dbReference type="Proteomes" id="UP000287969">
    <property type="component" value="Chromosome"/>
</dbReference>
<accession>A0A410QEP6</accession>
<evidence type="ECO:0000259" key="2">
    <source>
        <dbReference type="Pfam" id="PF14684"/>
    </source>
</evidence>
<dbReference type="Pfam" id="PF03572">
    <property type="entry name" value="Peptidase_S41"/>
    <property type="match status" value="1"/>
</dbReference>
<name>A0A410QEP6_9FIRM</name>
<evidence type="ECO:0000313" key="3">
    <source>
        <dbReference type="EMBL" id="QAT62447.1"/>
    </source>
</evidence>
<dbReference type="PROSITE" id="PS51257">
    <property type="entry name" value="PROKAR_LIPOPROTEIN"/>
    <property type="match status" value="1"/>
</dbReference>
<evidence type="ECO:0000313" key="4">
    <source>
        <dbReference type="Proteomes" id="UP000287969"/>
    </source>
</evidence>
<dbReference type="CDD" id="cd07563">
    <property type="entry name" value="Peptidase_S41_IRBP"/>
    <property type="match status" value="1"/>
</dbReference>
<feature type="domain" description="Tail specific protease" evidence="1">
    <location>
        <begin position="179"/>
        <end position="389"/>
    </location>
</feature>
<gene>
    <name evidence="3" type="ORF">EQM13_13170</name>
</gene>
<evidence type="ECO:0000259" key="1">
    <source>
        <dbReference type="Pfam" id="PF03572"/>
    </source>
</evidence>
<dbReference type="Pfam" id="PF14684">
    <property type="entry name" value="Tricorn_C1"/>
    <property type="match status" value="1"/>
</dbReference>
<dbReference type="GO" id="GO:0008236">
    <property type="term" value="F:serine-type peptidase activity"/>
    <property type="evidence" value="ECO:0007669"/>
    <property type="project" value="InterPro"/>
</dbReference>